<evidence type="ECO:0000256" key="1">
    <source>
        <dbReference type="ARBA" id="ARBA00001698"/>
    </source>
</evidence>
<evidence type="ECO:0000256" key="12">
    <source>
        <dbReference type="ARBA" id="ARBA00022695"/>
    </source>
</evidence>
<dbReference type="GO" id="GO:0004605">
    <property type="term" value="F:phosphatidate cytidylyltransferase activity"/>
    <property type="evidence" value="ECO:0007669"/>
    <property type="project" value="UniProtKB-EC"/>
</dbReference>
<evidence type="ECO:0000256" key="4">
    <source>
        <dbReference type="ARBA" id="ARBA00005189"/>
    </source>
</evidence>
<feature type="transmembrane region" description="Helical" evidence="19">
    <location>
        <begin position="104"/>
        <end position="123"/>
    </location>
</feature>
<evidence type="ECO:0000313" key="20">
    <source>
        <dbReference type="EMBL" id="EHR36362.1"/>
    </source>
</evidence>
<feature type="transmembrane region" description="Helical" evidence="19">
    <location>
        <begin position="135"/>
        <end position="153"/>
    </location>
</feature>
<feature type="transmembrane region" description="Helical" evidence="19">
    <location>
        <begin position="174"/>
        <end position="192"/>
    </location>
</feature>
<dbReference type="EMBL" id="AGEG01000015">
    <property type="protein sequence ID" value="EHR36362.1"/>
    <property type="molecule type" value="Genomic_DNA"/>
</dbReference>
<dbReference type="RefSeq" id="WP_006309580.1">
    <property type="nucleotide sequence ID" value="NZ_JH601133.1"/>
</dbReference>
<comment type="pathway">
    <text evidence="4">Lipid metabolism.</text>
</comment>
<proteinExistence type="inferred from homology"/>
<dbReference type="AlphaFoldDB" id="H3NKH9"/>
<reference evidence="20 21" key="1">
    <citation type="submission" date="2012-01" db="EMBL/GenBank/DDBJ databases">
        <title>The Genome Sequence of Facklamia languida CCUG 37842.</title>
        <authorList>
            <consortium name="The Broad Institute Genome Sequencing Platform"/>
            <person name="Earl A."/>
            <person name="Ward D."/>
            <person name="Feldgarden M."/>
            <person name="Gevers D."/>
            <person name="Huys G."/>
            <person name="Young S.K."/>
            <person name="Zeng Q."/>
            <person name="Gargeya S."/>
            <person name="Fitzgerald M."/>
            <person name="Haas B."/>
            <person name="Abouelleil A."/>
            <person name="Alvarado L."/>
            <person name="Arachchi H.M."/>
            <person name="Berlin A."/>
            <person name="Chapman S.B."/>
            <person name="Gearin G."/>
            <person name="Goldberg J."/>
            <person name="Griggs A."/>
            <person name="Gujja S."/>
            <person name="Hansen M."/>
            <person name="Heiman D."/>
            <person name="Howarth C."/>
            <person name="Larimer J."/>
            <person name="Lui A."/>
            <person name="MacDonald P.J.P."/>
            <person name="McCowen C."/>
            <person name="Montmayeur A."/>
            <person name="Murphy C."/>
            <person name="Neiman D."/>
            <person name="Pearson M."/>
            <person name="Priest M."/>
            <person name="Roberts A."/>
            <person name="Saif S."/>
            <person name="Shea T."/>
            <person name="Sisk P."/>
            <person name="Stolte C."/>
            <person name="Sykes S."/>
            <person name="Wortman J."/>
            <person name="Nusbaum C."/>
            <person name="Birren B."/>
        </authorList>
    </citation>
    <scope>NUCLEOTIDE SEQUENCE [LARGE SCALE GENOMIC DNA]</scope>
    <source>
        <strain evidence="20 21">CCUG 37842</strain>
    </source>
</reference>
<dbReference type="STRING" id="883113.HMPREF9708_01368"/>
<evidence type="ECO:0000256" key="19">
    <source>
        <dbReference type="SAM" id="Phobius"/>
    </source>
</evidence>
<evidence type="ECO:0000256" key="17">
    <source>
        <dbReference type="ARBA" id="ARBA00023264"/>
    </source>
</evidence>
<evidence type="ECO:0000256" key="6">
    <source>
        <dbReference type="ARBA" id="ARBA00012487"/>
    </source>
</evidence>
<dbReference type="PANTHER" id="PTHR46382">
    <property type="entry name" value="PHOSPHATIDATE CYTIDYLYLTRANSFERASE"/>
    <property type="match status" value="1"/>
</dbReference>
<evidence type="ECO:0000256" key="2">
    <source>
        <dbReference type="ARBA" id="ARBA00004651"/>
    </source>
</evidence>
<keyword evidence="8" id="KW-1003">Cell membrane</keyword>
<dbReference type="PATRIC" id="fig|883113.3.peg.1365"/>
<evidence type="ECO:0000256" key="11">
    <source>
        <dbReference type="ARBA" id="ARBA00022692"/>
    </source>
</evidence>
<keyword evidence="16" id="KW-0594">Phospholipid biosynthesis</keyword>
<organism evidence="20 21">
    <name type="scientific">Facklamia languida CCUG 37842</name>
    <dbReference type="NCBI Taxonomy" id="883113"/>
    <lineage>
        <taxon>Bacteria</taxon>
        <taxon>Bacillati</taxon>
        <taxon>Bacillota</taxon>
        <taxon>Bacilli</taxon>
        <taxon>Lactobacillales</taxon>
        <taxon>Aerococcaceae</taxon>
        <taxon>Facklamia</taxon>
    </lineage>
</organism>
<evidence type="ECO:0000256" key="15">
    <source>
        <dbReference type="ARBA" id="ARBA00023136"/>
    </source>
</evidence>
<dbReference type="PROSITE" id="PS01315">
    <property type="entry name" value="CDS"/>
    <property type="match status" value="1"/>
</dbReference>
<keyword evidence="9" id="KW-0444">Lipid biosynthesis</keyword>
<evidence type="ECO:0000256" key="5">
    <source>
        <dbReference type="ARBA" id="ARBA00010185"/>
    </source>
</evidence>
<keyword evidence="13 19" id="KW-1133">Transmembrane helix</keyword>
<comment type="caution">
    <text evidence="20">The sequence shown here is derived from an EMBL/GenBank/DDBJ whole genome shotgun (WGS) entry which is preliminary data.</text>
</comment>
<comment type="pathway">
    <text evidence="3 18">Phospholipid metabolism; CDP-diacylglycerol biosynthesis; CDP-diacylglycerol from sn-glycerol 3-phosphate: step 3/3.</text>
</comment>
<dbReference type="GO" id="GO:0005886">
    <property type="term" value="C:plasma membrane"/>
    <property type="evidence" value="ECO:0007669"/>
    <property type="project" value="UniProtKB-SubCell"/>
</dbReference>
<dbReference type="Proteomes" id="UP000006190">
    <property type="component" value="Unassembled WGS sequence"/>
</dbReference>
<feature type="transmembrane region" description="Helical" evidence="19">
    <location>
        <begin position="198"/>
        <end position="219"/>
    </location>
</feature>
<evidence type="ECO:0000256" key="9">
    <source>
        <dbReference type="ARBA" id="ARBA00022516"/>
    </source>
</evidence>
<accession>H3NKH9</accession>
<evidence type="ECO:0000256" key="7">
    <source>
        <dbReference type="ARBA" id="ARBA00019373"/>
    </source>
</evidence>
<keyword evidence="11 18" id="KW-0812">Transmembrane</keyword>
<feature type="transmembrane region" description="Helical" evidence="19">
    <location>
        <begin position="49"/>
        <end position="66"/>
    </location>
</feature>
<dbReference type="PANTHER" id="PTHR46382:SF1">
    <property type="entry name" value="PHOSPHATIDATE CYTIDYLYLTRANSFERASE"/>
    <property type="match status" value="1"/>
</dbReference>
<dbReference type="eggNOG" id="COG4589">
    <property type="taxonomic scope" value="Bacteria"/>
</dbReference>
<dbReference type="HOGENOM" id="CLU_037294_2_2_9"/>
<evidence type="ECO:0000256" key="3">
    <source>
        <dbReference type="ARBA" id="ARBA00005119"/>
    </source>
</evidence>
<comment type="similarity">
    <text evidence="5 18">Belongs to the CDS family.</text>
</comment>
<name>H3NKH9_9LACT</name>
<evidence type="ECO:0000256" key="14">
    <source>
        <dbReference type="ARBA" id="ARBA00023098"/>
    </source>
</evidence>
<evidence type="ECO:0000256" key="10">
    <source>
        <dbReference type="ARBA" id="ARBA00022679"/>
    </source>
</evidence>
<keyword evidence="21" id="KW-1185">Reference proteome</keyword>
<evidence type="ECO:0000256" key="16">
    <source>
        <dbReference type="ARBA" id="ARBA00023209"/>
    </source>
</evidence>
<dbReference type="Pfam" id="PF01148">
    <property type="entry name" value="CTP_transf_1"/>
    <property type="match status" value="1"/>
</dbReference>
<gene>
    <name evidence="20" type="ORF">HMPREF9708_01368</name>
</gene>
<keyword evidence="10 18" id="KW-0808">Transferase</keyword>
<sequence length="266" mass="29622">MRQRILTAALALAVFVPFMIKGGAWFAWLIFILGAIGLYELARMKQVPYLSEVGIVSTIAIMSIILPERYFDQILPMMNPVGLFFICGMVLLVLTVYRYDRFNFVDAATLIFGVLYIGVGMRFLIEIRDLGLENIFYLFIVIWSTDSGAYLVGKRYGHYQLAGHISPKKTIEGALGGIVTALITTSLYATFVNLDIRYGHSLAVLTVLISLAGQLGDLVESAFKRYFQVKDSGNLLPGHGGVLDRFDSSIFASILFMVWQGITNFN</sequence>
<feature type="transmembrane region" description="Helical" evidence="19">
    <location>
        <begin position="78"/>
        <end position="97"/>
    </location>
</feature>
<keyword evidence="14" id="KW-0443">Lipid metabolism</keyword>
<evidence type="ECO:0000256" key="8">
    <source>
        <dbReference type="ARBA" id="ARBA00022475"/>
    </source>
</evidence>
<keyword evidence="15 19" id="KW-0472">Membrane</keyword>
<comment type="subcellular location">
    <subcellularLocation>
        <location evidence="2">Cell membrane</location>
        <topology evidence="2">Multi-pass membrane protein</topology>
    </subcellularLocation>
</comment>
<keyword evidence="17" id="KW-1208">Phospholipid metabolism</keyword>
<dbReference type="GO" id="GO:0016024">
    <property type="term" value="P:CDP-diacylglycerol biosynthetic process"/>
    <property type="evidence" value="ECO:0007669"/>
    <property type="project" value="UniProtKB-UniPathway"/>
</dbReference>
<evidence type="ECO:0000256" key="13">
    <source>
        <dbReference type="ARBA" id="ARBA00022989"/>
    </source>
</evidence>
<keyword evidence="12 18" id="KW-0548">Nucleotidyltransferase</keyword>
<feature type="transmembrane region" description="Helical" evidence="19">
    <location>
        <begin position="25"/>
        <end position="42"/>
    </location>
</feature>
<dbReference type="UniPathway" id="UPA00557">
    <property type="reaction ID" value="UER00614"/>
</dbReference>
<dbReference type="InterPro" id="IPR000374">
    <property type="entry name" value="PC_trans"/>
</dbReference>
<dbReference type="OrthoDB" id="9799199at2"/>
<comment type="catalytic activity">
    <reaction evidence="1 18">
        <text>a 1,2-diacyl-sn-glycero-3-phosphate + CTP + H(+) = a CDP-1,2-diacyl-sn-glycerol + diphosphate</text>
        <dbReference type="Rhea" id="RHEA:16229"/>
        <dbReference type="ChEBI" id="CHEBI:15378"/>
        <dbReference type="ChEBI" id="CHEBI:33019"/>
        <dbReference type="ChEBI" id="CHEBI:37563"/>
        <dbReference type="ChEBI" id="CHEBI:58332"/>
        <dbReference type="ChEBI" id="CHEBI:58608"/>
        <dbReference type="EC" id="2.7.7.41"/>
    </reaction>
</comment>
<evidence type="ECO:0000313" key="21">
    <source>
        <dbReference type="Proteomes" id="UP000006190"/>
    </source>
</evidence>
<dbReference type="EC" id="2.7.7.41" evidence="6 18"/>
<protein>
    <recommendedName>
        <fullName evidence="7 18">Phosphatidate cytidylyltransferase</fullName>
        <ecNumber evidence="6 18">2.7.7.41</ecNumber>
    </recommendedName>
</protein>
<evidence type="ECO:0000256" key="18">
    <source>
        <dbReference type="RuleBase" id="RU003938"/>
    </source>
</evidence>